<proteinExistence type="predicted"/>
<dbReference type="GO" id="GO:0009276">
    <property type="term" value="C:Gram-negative-bacterium-type cell wall"/>
    <property type="evidence" value="ECO:0007669"/>
    <property type="project" value="InterPro"/>
</dbReference>
<dbReference type="InterPro" id="IPR043129">
    <property type="entry name" value="ATPase_NBD"/>
</dbReference>
<dbReference type="SUPFAM" id="SSF53067">
    <property type="entry name" value="Actin-like ATPase domain"/>
    <property type="match status" value="1"/>
</dbReference>
<dbReference type="AlphaFoldDB" id="A0A1Y5PV12"/>
<dbReference type="NCBIfam" id="TIGR01709">
    <property type="entry name" value="typeII_sec_gspL"/>
    <property type="match status" value="1"/>
</dbReference>
<reference evidence="1" key="1">
    <citation type="submission" date="2016-03" db="EMBL/GenBank/DDBJ databases">
        <authorList>
            <person name="Ploux O."/>
        </authorList>
    </citation>
    <scope>NUCLEOTIDE SEQUENCE</scope>
    <source>
        <strain evidence="1">UC10</strain>
    </source>
</reference>
<sequence length="381" mass="39890">MPRTLVLWLPPVAALGEENAPHPAWLRVDDGVIVDSGQDDGWVGAWEKPQDDDADDRLVALAPAADVPLRWLRYPDAAPAQAAAAARIDALKESLGDAASLHVVTGQPTGEGQAVPVAVTTHAAMTAWTEWLKARDLAPAIFIPAAAAVPPPEPDMLWTVEVGGEQIVRSADRAYRSDPELDALIAGSHDIAPLDPGRMREALLLTLAAPPLDLLSGGWKPKRSWAVDPALLRIAKRLLVALVVVSLLIPAIHAVRLASDTNRADEAVVAMAEKGGVTASDAAAAEAELDRRLAAAGGGPLAFSVPASALYDAMGDAPGVSLKTLSHRTDGTLTTTLAAPRVEDINQVLLALQARGYRITAQPMAGSDGQQMANITIRAVP</sequence>
<gene>
    <name evidence="1" type="ORF">SPPYR_2732</name>
</gene>
<evidence type="ECO:0000313" key="1">
    <source>
        <dbReference type="EMBL" id="SBV33852.1"/>
    </source>
</evidence>
<dbReference type="GO" id="GO:0015628">
    <property type="term" value="P:protein secretion by the type II secretion system"/>
    <property type="evidence" value="ECO:0007669"/>
    <property type="project" value="InterPro"/>
</dbReference>
<dbReference type="KEGG" id="sphu:SPPYR_2732"/>
<name>A0A1Y5PV12_9SPHN</name>
<dbReference type="RefSeq" id="WP_295320171.1">
    <property type="nucleotide sequence ID" value="NZ_LT598653.1"/>
</dbReference>
<accession>A0A1Y5PV12</accession>
<dbReference type="InterPro" id="IPR007812">
    <property type="entry name" value="T2SS_protein-GspL"/>
</dbReference>
<protein>
    <submittedName>
        <fullName evidence="1">General secretion pathway L</fullName>
    </submittedName>
</protein>
<dbReference type="Gene3D" id="3.30.420.380">
    <property type="match status" value="1"/>
</dbReference>
<dbReference type="EMBL" id="LT598653">
    <property type="protein sequence ID" value="SBV33852.1"/>
    <property type="molecule type" value="Genomic_DNA"/>
</dbReference>
<dbReference type="GO" id="GO:0015627">
    <property type="term" value="C:type II protein secretion system complex"/>
    <property type="evidence" value="ECO:0007669"/>
    <property type="project" value="InterPro"/>
</dbReference>
<organism evidence="1">
    <name type="scientific">uncultured Sphingopyxis sp</name>
    <dbReference type="NCBI Taxonomy" id="310581"/>
    <lineage>
        <taxon>Bacteria</taxon>
        <taxon>Pseudomonadati</taxon>
        <taxon>Pseudomonadota</taxon>
        <taxon>Alphaproteobacteria</taxon>
        <taxon>Sphingomonadales</taxon>
        <taxon>Sphingomonadaceae</taxon>
        <taxon>Sphingopyxis</taxon>
        <taxon>environmental samples</taxon>
    </lineage>
</organism>